<dbReference type="InterPro" id="IPR001455">
    <property type="entry name" value="TusA-like"/>
</dbReference>
<evidence type="ECO:0000313" key="3">
    <source>
        <dbReference type="EMBL" id="GGU02442.1"/>
    </source>
</evidence>
<organism evidence="2 4">
    <name type="scientific">Sulfodiicoccus acidiphilus</name>
    <dbReference type="NCBI Taxonomy" id="1670455"/>
    <lineage>
        <taxon>Archaea</taxon>
        <taxon>Thermoproteota</taxon>
        <taxon>Thermoprotei</taxon>
        <taxon>Sulfolobales</taxon>
        <taxon>Sulfolobaceae</taxon>
        <taxon>Sulfodiicoccus</taxon>
    </lineage>
</organism>
<reference evidence="4" key="2">
    <citation type="submission" date="2018-04" db="EMBL/GenBank/DDBJ databases">
        <title>Complete genome sequence of Sulfodiicoccus acidiphilus strain HS-1.</title>
        <authorList>
            <person name="Sakai H.D."/>
            <person name="Kurosawa N."/>
        </authorList>
    </citation>
    <scope>NUCLEOTIDE SEQUENCE [LARGE SCALE GENOMIC DNA]</scope>
    <source>
        <strain evidence="4">HS-1</strain>
    </source>
</reference>
<protein>
    <recommendedName>
        <fullName evidence="1">UPF0033 domain-containing protein</fullName>
    </recommendedName>
</protein>
<dbReference type="KEGG" id="sacd:HS1genome_0238"/>
<accession>A0A348B0Z7</accession>
<dbReference type="EMBL" id="AP018553">
    <property type="protein sequence ID" value="BBD71849.1"/>
    <property type="molecule type" value="Genomic_DNA"/>
</dbReference>
<sequence>MQVLDLTTEECPIPFMKSFATLIKMKNGEQLEVITSDPKCYDMLLEGAKTLQQKVLDSYKKEGKYYVIFERVENRAEKIESTC</sequence>
<dbReference type="PANTHER" id="PTHR33279">
    <property type="entry name" value="SULFUR CARRIER PROTEIN YEDF-RELATED"/>
    <property type="match status" value="1"/>
</dbReference>
<reference evidence="3" key="4">
    <citation type="submission" date="2020-09" db="EMBL/GenBank/DDBJ databases">
        <authorList>
            <person name="Sun Q."/>
            <person name="Ohkuma M."/>
        </authorList>
    </citation>
    <scope>NUCLEOTIDE SEQUENCE</scope>
    <source>
        <strain evidence="3">JCM 31740</strain>
    </source>
</reference>
<dbReference type="PROSITE" id="PS01148">
    <property type="entry name" value="UPF0033"/>
    <property type="match status" value="1"/>
</dbReference>
<dbReference type="GeneID" id="38665735"/>
<reference evidence="2" key="3">
    <citation type="journal article" date="2019" name="BMC Res. Notes">
        <title>Complete genome sequence of the Sulfodiicoccus acidiphilus strain HS-1T, the first crenarchaeon that lacks polB3, isolated from an acidic hot spring in Ohwaku-dani, Hakone, Japan.</title>
        <authorList>
            <person name="Sakai H.D."/>
            <person name="Kurosawa N."/>
        </authorList>
    </citation>
    <scope>NUCLEOTIDE SEQUENCE</scope>
    <source>
        <strain evidence="2">HS-1</strain>
    </source>
</reference>
<feature type="domain" description="UPF0033" evidence="1">
    <location>
        <begin position="4"/>
        <end position="28"/>
    </location>
</feature>
<reference evidence="3" key="1">
    <citation type="journal article" date="2014" name="Int. J. Syst. Evol. Microbiol.">
        <title>Complete genome sequence of Corynebacterium casei LMG S-19264T (=DSM 44701T), isolated from a smear-ripened cheese.</title>
        <authorList>
            <consortium name="US DOE Joint Genome Institute (JGI-PGF)"/>
            <person name="Walter F."/>
            <person name="Albersmeier A."/>
            <person name="Kalinowski J."/>
            <person name="Ruckert C."/>
        </authorList>
    </citation>
    <scope>NUCLEOTIDE SEQUENCE</scope>
    <source>
        <strain evidence="3">JCM 31740</strain>
    </source>
</reference>
<evidence type="ECO:0000313" key="2">
    <source>
        <dbReference type="EMBL" id="BBD71849.1"/>
    </source>
</evidence>
<dbReference type="InterPro" id="IPR036868">
    <property type="entry name" value="TusA-like_sf"/>
</dbReference>
<dbReference type="Proteomes" id="UP000616143">
    <property type="component" value="Unassembled WGS sequence"/>
</dbReference>
<keyword evidence="4" id="KW-1185">Reference proteome</keyword>
<dbReference type="RefSeq" id="WP_126449160.1">
    <property type="nucleotide sequence ID" value="NZ_AP018553.1"/>
</dbReference>
<dbReference type="EMBL" id="BMQS01000022">
    <property type="protein sequence ID" value="GGU02442.1"/>
    <property type="molecule type" value="Genomic_DNA"/>
</dbReference>
<dbReference type="PANTHER" id="PTHR33279:SF18">
    <property type="entry name" value="SULFUR CARRIER PROTEIN MJ0990-RELATED"/>
    <property type="match status" value="1"/>
</dbReference>
<dbReference type="Proteomes" id="UP000276741">
    <property type="component" value="Chromosome"/>
</dbReference>
<dbReference type="AlphaFoldDB" id="A0A348B0Z7"/>
<dbReference type="Pfam" id="PF01206">
    <property type="entry name" value="TusA"/>
    <property type="match status" value="1"/>
</dbReference>
<evidence type="ECO:0000313" key="4">
    <source>
        <dbReference type="Proteomes" id="UP000276741"/>
    </source>
</evidence>
<evidence type="ECO:0000259" key="1">
    <source>
        <dbReference type="PROSITE" id="PS01148"/>
    </source>
</evidence>
<gene>
    <name evidence="3" type="ORF">GCM10007116_19390</name>
    <name evidence="2" type="ORF">HS1genome_0238</name>
</gene>
<dbReference type="SUPFAM" id="SSF64307">
    <property type="entry name" value="SirA-like"/>
    <property type="match status" value="1"/>
</dbReference>
<name>A0A348B0Z7_9CREN</name>
<dbReference type="Gene3D" id="3.30.110.40">
    <property type="entry name" value="TusA-like domain"/>
    <property type="match status" value="1"/>
</dbReference>
<proteinExistence type="predicted"/>
<dbReference type="CDD" id="cd00291">
    <property type="entry name" value="SirA_YedF_YeeD"/>
    <property type="match status" value="1"/>
</dbReference>